<evidence type="ECO:0000313" key="3">
    <source>
        <dbReference type="Proteomes" id="UP001621706"/>
    </source>
</evidence>
<keyword evidence="3" id="KW-1185">Reference proteome</keyword>
<dbReference type="Proteomes" id="UP001621706">
    <property type="component" value="Unassembled WGS sequence"/>
</dbReference>
<gene>
    <name evidence="2" type="ORF">V3I07_00030</name>
</gene>
<feature type="domain" description="DUF7738" evidence="1">
    <location>
        <begin position="120"/>
        <end position="215"/>
    </location>
</feature>
<proteinExistence type="predicted"/>
<accession>A0ABW8P424</accession>
<sequence length="288" mass="33490">MNSNIVALLFLLITSCQSKGQNKEINPQGFCIQDTLLYYNAKRINVGEPIANFVKIAGKPDRIVTDSLGGGTIIDYIWKEKMIRVNKHYSNNYCLLSKQKITSNGEIVDDTSQDLIEYNSIEEVIKKYGKYDEYKEEKQPLNVRKYYIWDKLGFYAYTNQENFLKSIYINIFHPNKINVVSKEQIQDPHLIYNNTPNGEYKGMFTYDGHTVDFSKMGYDNWFKTIKELKIEGEQYDPPGDSKKWSRIITEDNLTIEIFRHNNSISNGEGYSVEKVGEINTVTEINIFR</sequence>
<protein>
    <recommendedName>
        <fullName evidence="1">DUF7738 domain-containing protein</fullName>
    </recommendedName>
</protein>
<evidence type="ECO:0000313" key="2">
    <source>
        <dbReference type="EMBL" id="MFK6999274.1"/>
    </source>
</evidence>
<dbReference type="Pfam" id="PF24880">
    <property type="entry name" value="DUF7738"/>
    <property type="match status" value="1"/>
</dbReference>
<evidence type="ECO:0000259" key="1">
    <source>
        <dbReference type="Pfam" id="PF24880"/>
    </source>
</evidence>
<comment type="caution">
    <text evidence="2">The sequence shown here is derived from an EMBL/GenBank/DDBJ whole genome shotgun (WGS) entry which is preliminary data.</text>
</comment>
<organism evidence="2 3">
    <name type="scientific">Flavobacterium oreochromis</name>
    <dbReference type="NCBI Taxonomy" id="2906078"/>
    <lineage>
        <taxon>Bacteria</taxon>
        <taxon>Pseudomonadati</taxon>
        <taxon>Bacteroidota</taxon>
        <taxon>Flavobacteriia</taxon>
        <taxon>Flavobacteriales</taxon>
        <taxon>Flavobacteriaceae</taxon>
        <taxon>Flavobacterium</taxon>
    </lineage>
</organism>
<name>A0ABW8P424_9FLAO</name>
<dbReference type="RefSeq" id="WP_123895772.1">
    <property type="nucleotide sequence ID" value="NZ_JAZGZP010000001.1"/>
</dbReference>
<dbReference type="EMBL" id="JAZGZP010000001">
    <property type="protein sequence ID" value="MFK6999274.1"/>
    <property type="molecule type" value="Genomic_DNA"/>
</dbReference>
<reference evidence="2 3" key="1">
    <citation type="submission" date="2024-02" db="EMBL/GenBank/DDBJ databases">
        <title>Comparative Genomic Analysis of Flavobacterium Species Causing Columnaris Disease of Freshwater Fish in Thailand: Insights into Virulence and Resistance Mechanisms.</title>
        <authorList>
            <person name="Nguyen D."/>
            <person name="Chokmangmeepisarn P."/>
            <person name="Khianchaikhan K."/>
            <person name="Morishita M."/>
            <person name="Bunnoy A."/>
            <person name="Rodkhum C."/>
        </authorList>
    </citation>
    <scope>NUCLEOTIDE SEQUENCE [LARGE SCALE GENOMIC DNA]</scope>
    <source>
        <strain evidence="2 3">CNRT2201</strain>
    </source>
</reference>
<dbReference type="InterPro" id="IPR056640">
    <property type="entry name" value="DUF7738"/>
</dbReference>